<dbReference type="GO" id="GO:0005524">
    <property type="term" value="F:ATP binding"/>
    <property type="evidence" value="ECO:0007669"/>
    <property type="project" value="UniProtKB-KW"/>
</dbReference>
<keyword evidence="2" id="KW-0547">Nucleotide-binding</keyword>
<proteinExistence type="predicted"/>
<evidence type="ECO:0000259" key="4">
    <source>
        <dbReference type="PROSITE" id="PS50893"/>
    </source>
</evidence>
<keyword evidence="3 5" id="KW-0067">ATP-binding</keyword>
<dbReference type="Pfam" id="PF00005">
    <property type="entry name" value="ABC_tran"/>
    <property type="match status" value="1"/>
</dbReference>
<dbReference type="Proteomes" id="UP000239549">
    <property type="component" value="Unassembled WGS sequence"/>
</dbReference>
<name>A0A2L2XCH3_9FIRM</name>
<dbReference type="EMBL" id="BFAV01000121">
    <property type="protein sequence ID" value="GBF33812.1"/>
    <property type="molecule type" value="Genomic_DNA"/>
</dbReference>
<keyword evidence="6" id="KW-1185">Reference proteome</keyword>
<protein>
    <submittedName>
        <fullName evidence="5">ABC transporter ATP-binding protein</fullName>
    </submittedName>
</protein>
<comment type="caution">
    <text evidence="5">The sequence shown here is derived from an EMBL/GenBank/DDBJ whole genome shotgun (WGS) entry which is preliminary data.</text>
</comment>
<dbReference type="GO" id="GO:0022857">
    <property type="term" value="F:transmembrane transporter activity"/>
    <property type="evidence" value="ECO:0007669"/>
    <property type="project" value="TreeGrafter"/>
</dbReference>
<organism evidence="5 6">
    <name type="scientific">Desulfocucumis palustris</name>
    <dbReference type="NCBI Taxonomy" id="1898651"/>
    <lineage>
        <taxon>Bacteria</taxon>
        <taxon>Bacillati</taxon>
        <taxon>Bacillota</taxon>
        <taxon>Clostridia</taxon>
        <taxon>Eubacteriales</taxon>
        <taxon>Desulfocucumaceae</taxon>
        <taxon>Desulfocucumis</taxon>
    </lineage>
</organism>
<dbReference type="FunFam" id="3.40.50.300:FF:000032">
    <property type="entry name" value="Export ABC transporter ATP-binding protein"/>
    <property type="match status" value="1"/>
</dbReference>
<dbReference type="InterPro" id="IPR027417">
    <property type="entry name" value="P-loop_NTPase"/>
</dbReference>
<dbReference type="Gene3D" id="3.40.50.300">
    <property type="entry name" value="P-loop containing nucleotide triphosphate hydrolases"/>
    <property type="match status" value="1"/>
</dbReference>
<dbReference type="PANTHER" id="PTHR24220:SF86">
    <property type="entry name" value="ABC TRANSPORTER ABCH.1"/>
    <property type="match status" value="1"/>
</dbReference>
<keyword evidence="1" id="KW-0813">Transport</keyword>
<dbReference type="InterPro" id="IPR017871">
    <property type="entry name" value="ABC_transporter-like_CS"/>
</dbReference>
<evidence type="ECO:0000256" key="2">
    <source>
        <dbReference type="ARBA" id="ARBA00022741"/>
    </source>
</evidence>
<sequence>MKALNFITLKNVNKIFGRGLSPVRALEIDLLEIDKGEFVSFTGPSGCGKTTLLNLIGALDRPSSGEIFIGGRNIACMGEAELCRYRRNTAGFVFQSYCLIPSLSAYQNVLVPCYPLGKLWRFRDRARELLRAVGLGGKENRLPAELSGGEQQRVAVARALLLEPDIILADEPTGNLDSATGAGITGLLKKLSEEGKTVVIATHDSRVAGFCGRNIRLEDGRPLLN</sequence>
<dbReference type="InterPro" id="IPR017911">
    <property type="entry name" value="MacB-like_ATP-bd"/>
</dbReference>
<reference evidence="6" key="1">
    <citation type="submission" date="2018-02" db="EMBL/GenBank/DDBJ databases">
        <title>Genome sequence of Desulfocucumis palustris strain NAW-5.</title>
        <authorList>
            <person name="Watanabe M."/>
            <person name="Kojima H."/>
            <person name="Fukui M."/>
        </authorList>
    </citation>
    <scope>NUCLEOTIDE SEQUENCE [LARGE SCALE GENOMIC DNA]</scope>
    <source>
        <strain evidence="6">NAW-5</strain>
    </source>
</reference>
<dbReference type="PANTHER" id="PTHR24220">
    <property type="entry name" value="IMPORT ATP-BINDING PROTEIN"/>
    <property type="match status" value="1"/>
</dbReference>
<evidence type="ECO:0000256" key="1">
    <source>
        <dbReference type="ARBA" id="ARBA00022448"/>
    </source>
</evidence>
<dbReference type="CDD" id="cd03255">
    <property type="entry name" value="ABC_MJ0796_LolCDE_FtsE"/>
    <property type="match status" value="1"/>
</dbReference>
<dbReference type="SUPFAM" id="SSF52540">
    <property type="entry name" value="P-loop containing nucleoside triphosphate hydrolases"/>
    <property type="match status" value="1"/>
</dbReference>
<dbReference type="InterPro" id="IPR003593">
    <property type="entry name" value="AAA+_ATPase"/>
</dbReference>
<evidence type="ECO:0000313" key="6">
    <source>
        <dbReference type="Proteomes" id="UP000239549"/>
    </source>
</evidence>
<dbReference type="AlphaFoldDB" id="A0A2L2XCH3"/>
<dbReference type="GO" id="GO:0016887">
    <property type="term" value="F:ATP hydrolysis activity"/>
    <property type="evidence" value="ECO:0007669"/>
    <property type="project" value="InterPro"/>
</dbReference>
<dbReference type="InterPro" id="IPR015854">
    <property type="entry name" value="ABC_transpr_LolD-like"/>
</dbReference>
<accession>A0A2L2XCH3</accession>
<feature type="domain" description="ABC transporter" evidence="4">
    <location>
        <begin position="7"/>
        <end position="224"/>
    </location>
</feature>
<evidence type="ECO:0000313" key="5">
    <source>
        <dbReference type="EMBL" id="GBF33812.1"/>
    </source>
</evidence>
<dbReference type="PROSITE" id="PS50893">
    <property type="entry name" value="ABC_TRANSPORTER_2"/>
    <property type="match status" value="1"/>
</dbReference>
<dbReference type="RefSeq" id="WP_231702723.1">
    <property type="nucleotide sequence ID" value="NZ_BFAV01000121.1"/>
</dbReference>
<gene>
    <name evidence="5" type="ORF">DCCM_2923</name>
</gene>
<dbReference type="SMART" id="SM00382">
    <property type="entry name" value="AAA"/>
    <property type="match status" value="1"/>
</dbReference>
<dbReference type="GO" id="GO:0005886">
    <property type="term" value="C:plasma membrane"/>
    <property type="evidence" value="ECO:0007669"/>
    <property type="project" value="TreeGrafter"/>
</dbReference>
<evidence type="ECO:0000256" key="3">
    <source>
        <dbReference type="ARBA" id="ARBA00022840"/>
    </source>
</evidence>
<dbReference type="GO" id="GO:0098796">
    <property type="term" value="C:membrane protein complex"/>
    <property type="evidence" value="ECO:0007669"/>
    <property type="project" value="UniProtKB-ARBA"/>
</dbReference>
<dbReference type="InterPro" id="IPR003439">
    <property type="entry name" value="ABC_transporter-like_ATP-bd"/>
</dbReference>
<dbReference type="PROSITE" id="PS00211">
    <property type="entry name" value="ABC_TRANSPORTER_1"/>
    <property type="match status" value="1"/>
</dbReference>